<keyword evidence="4" id="KW-1185">Reference proteome</keyword>
<protein>
    <submittedName>
        <fullName evidence="3">Putative transcriptional regulator/antitoxin</fullName>
    </submittedName>
</protein>
<dbReference type="InterPro" id="IPR037914">
    <property type="entry name" value="SpoVT-AbrB_sf"/>
</dbReference>
<dbReference type="SUPFAM" id="SSF89447">
    <property type="entry name" value="AbrB/MazE/MraZ-like"/>
    <property type="match status" value="1"/>
</dbReference>
<evidence type="ECO:0000259" key="2">
    <source>
        <dbReference type="SMART" id="SM00966"/>
    </source>
</evidence>
<dbReference type="GO" id="GO:0003677">
    <property type="term" value="F:DNA binding"/>
    <property type="evidence" value="ECO:0007669"/>
    <property type="project" value="InterPro"/>
</dbReference>
<proteinExistence type="predicted"/>
<dbReference type="eggNOG" id="COG2336">
    <property type="taxonomic scope" value="Bacteria"/>
</dbReference>
<gene>
    <name evidence="3" type="primary">mazE</name>
    <name evidence="3" type="ordered locus">LFE_1356</name>
</gene>
<dbReference type="PATRIC" id="fig|1162668.3.peg.1600"/>
<dbReference type="InterPro" id="IPR039052">
    <property type="entry name" value="Antitox_PemI-like"/>
</dbReference>
<accession>I0IP40</accession>
<reference evidence="3 4" key="1">
    <citation type="journal article" date="2012" name="J. Bacteriol.">
        <title>Complete Genome Sequence of Leptospirillum ferrooxidans Strain C2-3, Isolated from a Fresh Volcanic Ash Deposit on the Island of Miyake, Japan.</title>
        <authorList>
            <person name="Fujimura R."/>
            <person name="Sato Y."/>
            <person name="Nishizawa T."/>
            <person name="Oshima K."/>
            <person name="Kim S.-W."/>
            <person name="Hattori M."/>
            <person name="Kamijo T."/>
            <person name="Ohta H."/>
        </authorList>
    </citation>
    <scope>NUCLEOTIDE SEQUENCE [LARGE SCALE GENOMIC DNA]</scope>
    <source>
        <strain evidence="3 4">C2-3</strain>
    </source>
</reference>
<name>I0IP40_LEPFC</name>
<dbReference type="RefSeq" id="WP_014449527.1">
    <property type="nucleotide sequence ID" value="NC_017094.1"/>
</dbReference>
<evidence type="ECO:0000313" key="4">
    <source>
        <dbReference type="Proteomes" id="UP000007382"/>
    </source>
</evidence>
<dbReference type="PANTHER" id="PTHR40516">
    <property type="entry name" value="ANTITOXIN CHPS-RELATED"/>
    <property type="match status" value="1"/>
</dbReference>
<reference evidence="4" key="2">
    <citation type="submission" date="2012-03" db="EMBL/GenBank/DDBJ databases">
        <title>The complete genome sequence of the pioneer microbe on fresh volcanic deposit, Leptospirillum ferrooxidans strain C2-3.</title>
        <authorList>
            <person name="Fujimura R."/>
            <person name="Sato Y."/>
            <person name="Nishizawa T."/>
            <person name="Nanba K."/>
            <person name="Oshima K."/>
            <person name="Hattori M."/>
            <person name="Kamijo T."/>
            <person name="Ohta H."/>
        </authorList>
    </citation>
    <scope>NUCLEOTIDE SEQUENCE [LARGE SCALE GENOMIC DNA]</scope>
    <source>
        <strain evidence="4">C2-3</strain>
    </source>
</reference>
<organism evidence="3 4">
    <name type="scientific">Leptospirillum ferrooxidans (strain C2-3)</name>
    <dbReference type="NCBI Taxonomy" id="1162668"/>
    <lineage>
        <taxon>Bacteria</taxon>
        <taxon>Pseudomonadati</taxon>
        <taxon>Nitrospirota</taxon>
        <taxon>Nitrospiria</taxon>
        <taxon>Nitrospirales</taxon>
        <taxon>Nitrospiraceae</taxon>
        <taxon>Leptospirillum</taxon>
    </lineage>
</organism>
<dbReference type="Proteomes" id="UP000007382">
    <property type="component" value="Chromosome"/>
</dbReference>
<dbReference type="Gene3D" id="2.10.260.10">
    <property type="match status" value="1"/>
</dbReference>
<dbReference type="STRING" id="1162668.LFE_1356"/>
<dbReference type="GO" id="GO:0097351">
    <property type="term" value="F:toxin sequestering activity"/>
    <property type="evidence" value="ECO:0007669"/>
    <property type="project" value="InterPro"/>
</dbReference>
<feature type="domain" description="SpoVT-AbrB" evidence="2">
    <location>
        <begin position="14"/>
        <end position="57"/>
    </location>
</feature>
<sequence length="89" mass="10173">MRRWLISEEVLDIKRWGNSLGLRIPSAIAKEARLHENSRVRITVENNHLVITEIKNRDISLKEKLAQFDPSRHGGESMAAESVGAENWP</sequence>
<dbReference type="KEGG" id="lfc:LFE_1356"/>
<evidence type="ECO:0000256" key="1">
    <source>
        <dbReference type="SAM" id="MobiDB-lite"/>
    </source>
</evidence>
<dbReference type="EMBL" id="AP012342">
    <property type="protein sequence ID" value="BAM07039.1"/>
    <property type="molecule type" value="Genomic_DNA"/>
</dbReference>
<evidence type="ECO:0000313" key="3">
    <source>
        <dbReference type="EMBL" id="BAM07039.1"/>
    </source>
</evidence>
<dbReference type="AlphaFoldDB" id="I0IP40"/>
<dbReference type="Pfam" id="PF04014">
    <property type="entry name" value="MazE_antitoxin"/>
    <property type="match status" value="1"/>
</dbReference>
<feature type="region of interest" description="Disordered" evidence="1">
    <location>
        <begin position="70"/>
        <end position="89"/>
    </location>
</feature>
<dbReference type="PANTHER" id="PTHR40516:SF1">
    <property type="entry name" value="ANTITOXIN CHPS-RELATED"/>
    <property type="match status" value="1"/>
</dbReference>
<dbReference type="InterPro" id="IPR007159">
    <property type="entry name" value="SpoVT-AbrB_dom"/>
</dbReference>
<dbReference type="SMART" id="SM00966">
    <property type="entry name" value="SpoVT_AbrB"/>
    <property type="match status" value="1"/>
</dbReference>
<dbReference type="HOGENOM" id="CLU_150554_1_0_0"/>